<evidence type="ECO:0000256" key="1">
    <source>
        <dbReference type="SAM" id="Coils"/>
    </source>
</evidence>
<dbReference type="EMBL" id="CP072943">
    <property type="protein sequence ID" value="QTX33220.1"/>
    <property type="molecule type" value="Genomic_DNA"/>
</dbReference>
<gene>
    <name evidence="2" type="ORF">KAR29_04820</name>
</gene>
<feature type="coiled-coil region" evidence="1">
    <location>
        <begin position="136"/>
        <end position="163"/>
    </location>
</feature>
<reference evidence="3" key="1">
    <citation type="submission" date="2021-04" db="EMBL/GenBank/DDBJ databases">
        <title>A novel Synergistetes isolate from a pyrite-forming mixed culture.</title>
        <authorList>
            <person name="Bunk B."/>
            <person name="Sproer C."/>
            <person name="Spring S."/>
            <person name="Pester M."/>
        </authorList>
    </citation>
    <scope>NUCLEOTIDE SEQUENCE [LARGE SCALE GENOMIC DNA]</scope>
    <source>
        <strain evidence="3">J.5.4.2-T.3.5.2</strain>
    </source>
</reference>
<proteinExistence type="predicted"/>
<sequence length="242" mass="26705">MPDQEDGLEERRVSGTELAALLGLTDRRIRQLAREGIFPKEGRGRYVLGPSVRGYARYLGACEGTETGPDPAPGGMVVAGTTLATFLGVSERRVQQLAQEGRIPRTEHGKYPLRDSVTGYLRFLQEDSGNINPKDLDKETTRLRRAQADKAELEVQVMRAELHPAEAVAEIWGEMIGAFRARMLAVPVKLAPRLQGEEDLGVIRERLRQGVHEALKELAGYDPERITRKAVSRYSNAGCAAS</sequence>
<evidence type="ECO:0008006" key="4">
    <source>
        <dbReference type="Google" id="ProtNLM"/>
    </source>
</evidence>
<organism evidence="2 3">
    <name type="scientific">Aminithiophilus ramosus</name>
    <dbReference type="NCBI Taxonomy" id="3029084"/>
    <lineage>
        <taxon>Bacteria</taxon>
        <taxon>Thermotogati</taxon>
        <taxon>Synergistota</taxon>
        <taxon>Synergistia</taxon>
        <taxon>Synergistales</taxon>
        <taxon>Aminithiophilaceae</taxon>
        <taxon>Aminithiophilus</taxon>
    </lineage>
</organism>
<dbReference type="KEGG" id="aram:KAR29_04820"/>
<evidence type="ECO:0000313" key="3">
    <source>
        <dbReference type="Proteomes" id="UP000671879"/>
    </source>
</evidence>
<keyword evidence="3" id="KW-1185">Reference proteome</keyword>
<dbReference type="RefSeq" id="WP_274374500.1">
    <property type="nucleotide sequence ID" value="NZ_CP072943.1"/>
</dbReference>
<keyword evidence="1" id="KW-0175">Coiled coil</keyword>
<protein>
    <recommendedName>
        <fullName evidence="4">Helix-turn-helix domain-containing protein</fullName>
    </recommendedName>
</protein>
<dbReference type="AlphaFoldDB" id="A0A9Q7EY83"/>
<name>A0A9Q7EY83_9BACT</name>
<dbReference type="Proteomes" id="UP000671879">
    <property type="component" value="Chromosome"/>
</dbReference>
<evidence type="ECO:0000313" key="2">
    <source>
        <dbReference type="EMBL" id="QTX33220.1"/>
    </source>
</evidence>
<accession>A0A9Q7EY83</accession>